<dbReference type="AlphaFoldDB" id="A0A8J6EWC5"/>
<keyword evidence="1" id="KW-1133">Transmembrane helix</keyword>
<dbReference type="EMBL" id="WNTK01000012">
    <property type="protein sequence ID" value="KAG9475889.1"/>
    <property type="molecule type" value="Genomic_DNA"/>
</dbReference>
<name>A0A8J6EWC5_ELECQ</name>
<dbReference type="InterPro" id="IPR031833">
    <property type="entry name" value="DUF4748"/>
</dbReference>
<evidence type="ECO:0000313" key="3">
    <source>
        <dbReference type="Proteomes" id="UP000770717"/>
    </source>
</evidence>
<protein>
    <submittedName>
        <fullName evidence="2">Uncharacterized protein</fullName>
    </submittedName>
</protein>
<keyword evidence="1" id="KW-0812">Transmembrane</keyword>
<organism evidence="2 3">
    <name type="scientific">Eleutherodactylus coqui</name>
    <name type="common">Puerto Rican coqui</name>
    <dbReference type="NCBI Taxonomy" id="57060"/>
    <lineage>
        <taxon>Eukaryota</taxon>
        <taxon>Metazoa</taxon>
        <taxon>Chordata</taxon>
        <taxon>Craniata</taxon>
        <taxon>Vertebrata</taxon>
        <taxon>Euteleostomi</taxon>
        <taxon>Amphibia</taxon>
        <taxon>Batrachia</taxon>
        <taxon>Anura</taxon>
        <taxon>Neobatrachia</taxon>
        <taxon>Hyloidea</taxon>
        <taxon>Eleutherodactylidae</taxon>
        <taxon>Eleutherodactylinae</taxon>
        <taxon>Eleutherodactylus</taxon>
        <taxon>Eleutherodactylus</taxon>
    </lineage>
</organism>
<sequence length="132" mass="14633">MAASRGAVWLSGATRSCWGAFPGLIYRRTPCPRSPIAENAKSMHTTSALHAAPKNKDPAYRTSVYFKGGASSDNAMKKIGWAWAIGFPSGILLFLYAKNTVDKQRIEQMKARQRMRDANKGEYVSERFSKSV</sequence>
<dbReference type="OrthoDB" id="6706212at2759"/>
<keyword evidence="3" id="KW-1185">Reference proteome</keyword>
<evidence type="ECO:0000313" key="2">
    <source>
        <dbReference type="EMBL" id="KAG9475889.1"/>
    </source>
</evidence>
<dbReference type="Pfam" id="PF15932">
    <property type="entry name" value="DUF4748"/>
    <property type="match status" value="1"/>
</dbReference>
<dbReference type="Proteomes" id="UP000770717">
    <property type="component" value="Unassembled WGS sequence"/>
</dbReference>
<evidence type="ECO:0000256" key="1">
    <source>
        <dbReference type="SAM" id="Phobius"/>
    </source>
</evidence>
<proteinExistence type="predicted"/>
<accession>A0A8J6EWC5</accession>
<gene>
    <name evidence="2" type="ORF">GDO78_003991</name>
</gene>
<reference evidence="2" key="1">
    <citation type="thesis" date="2020" institute="ProQuest LLC" country="789 East Eisenhower Parkway, Ann Arbor, MI, USA">
        <title>Comparative Genomics and Chromosome Evolution.</title>
        <authorList>
            <person name="Mudd A.B."/>
        </authorList>
    </citation>
    <scope>NUCLEOTIDE SEQUENCE</scope>
    <source>
        <strain evidence="2">HN-11 Male</strain>
        <tissue evidence="2">Kidney and liver</tissue>
    </source>
</reference>
<keyword evidence="1" id="KW-0472">Membrane</keyword>
<feature type="transmembrane region" description="Helical" evidence="1">
    <location>
        <begin position="79"/>
        <end position="97"/>
    </location>
</feature>
<comment type="caution">
    <text evidence="2">The sequence shown here is derived from an EMBL/GenBank/DDBJ whole genome shotgun (WGS) entry which is preliminary data.</text>
</comment>